<dbReference type="Pfam" id="PF00725">
    <property type="entry name" value="3HCDH"/>
    <property type="match status" value="1"/>
</dbReference>
<comment type="similarity">
    <text evidence="2">Belongs to the 3-hydroxyacyl-CoA dehydrogenase family.</text>
</comment>
<name>A0A4R2JL77_9PSEU</name>
<feature type="domain" description="3-hydroxyacyl-CoA dehydrogenase C-terminal" evidence="6">
    <location>
        <begin position="191"/>
        <end position="287"/>
    </location>
</feature>
<keyword evidence="3" id="KW-0560">Oxidoreductase</keyword>
<evidence type="ECO:0000259" key="7">
    <source>
        <dbReference type="Pfam" id="PF02737"/>
    </source>
</evidence>
<feature type="site" description="Important for catalytic activity" evidence="4">
    <location>
        <position position="144"/>
    </location>
</feature>
<dbReference type="PANTHER" id="PTHR48075:SF9">
    <property type="entry name" value="3-HYDROXYBUTYRYL-COA DEHYDROGENASE"/>
    <property type="match status" value="1"/>
</dbReference>
<dbReference type="InterPro" id="IPR006108">
    <property type="entry name" value="3HC_DH_C"/>
</dbReference>
<evidence type="ECO:0000259" key="6">
    <source>
        <dbReference type="Pfam" id="PF00725"/>
    </source>
</evidence>
<organism evidence="8 9">
    <name type="scientific">Actinocrispum wychmicini</name>
    <dbReference type="NCBI Taxonomy" id="1213861"/>
    <lineage>
        <taxon>Bacteria</taxon>
        <taxon>Bacillati</taxon>
        <taxon>Actinomycetota</taxon>
        <taxon>Actinomycetes</taxon>
        <taxon>Pseudonocardiales</taxon>
        <taxon>Pseudonocardiaceae</taxon>
        <taxon>Actinocrispum</taxon>
    </lineage>
</organism>
<sequence length="293" mass="31300">MTVPEIERVAVIGCGTMGSGVAEVLARAGLEVHVLVSSAPSERAGRGRLGKSLDRAVRKNKLTESDRAAIVDRIRFTTELGALEDRQLVVEAIGEDDAAKTALLRDLSKVLRDPDAIVATTTSAIPIVRLARVTDRPGQVVGMHFFNPAPVLPLVELIGSVLTTDETMARADHFVTDVLGKQVIESPDRAGFVVNALLFPYLLSAIRMVGDGTATPEVIDRAMVKGCAHPMGPLALADLIGLDTTVAIADAMYEEFKQPLYAPPPLLSRMVEGGLLGKKSGRGFYDYSENGSR</sequence>
<evidence type="ECO:0000313" key="8">
    <source>
        <dbReference type="EMBL" id="TCO60781.1"/>
    </source>
</evidence>
<dbReference type="InterPro" id="IPR008927">
    <property type="entry name" value="6-PGluconate_DH-like_C_sf"/>
</dbReference>
<dbReference type="GO" id="GO:0070403">
    <property type="term" value="F:NAD+ binding"/>
    <property type="evidence" value="ECO:0007669"/>
    <property type="project" value="InterPro"/>
</dbReference>
<protein>
    <submittedName>
        <fullName evidence="8">3-hydroxybutyryl-CoA dehydrogenase</fullName>
    </submittedName>
</protein>
<comment type="caution">
    <text evidence="8">The sequence shown here is derived from an EMBL/GenBank/DDBJ whole genome shotgun (WGS) entry which is preliminary data.</text>
</comment>
<dbReference type="SUPFAM" id="SSF51735">
    <property type="entry name" value="NAD(P)-binding Rossmann-fold domains"/>
    <property type="match status" value="1"/>
</dbReference>
<dbReference type="GO" id="GO:0008691">
    <property type="term" value="F:3-hydroxybutyryl-CoA dehydrogenase activity"/>
    <property type="evidence" value="ECO:0007669"/>
    <property type="project" value="TreeGrafter"/>
</dbReference>
<dbReference type="InterPro" id="IPR022694">
    <property type="entry name" value="3-OHacyl-CoA_DH"/>
</dbReference>
<evidence type="ECO:0000256" key="4">
    <source>
        <dbReference type="PIRSR" id="PIRSR000105-1"/>
    </source>
</evidence>
<keyword evidence="9" id="KW-1185">Reference proteome</keyword>
<dbReference type="PIRSF" id="PIRSF000105">
    <property type="entry name" value="HCDH"/>
    <property type="match status" value="1"/>
</dbReference>
<dbReference type="PANTHER" id="PTHR48075">
    <property type="entry name" value="3-HYDROXYACYL-COA DEHYDROGENASE FAMILY PROTEIN"/>
    <property type="match status" value="1"/>
</dbReference>
<feature type="domain" description="3-hydroxyacyl-CoA dehydrogenase NAD binding" evidence="7">
    <location>
        <begin position="9"/>
        <end position="186"/>
    </location>
</feature>
<gene>
    <name evidence="8" type="ORF">EV192_103356</name>
</gene>
<dbReference type="SUPFAM" id="SSF48179">
    <property type="entry name" value="6-phosphogluconate dehydrogenase C-terminal domain-like"/>
    <property type="match status" value="1"/>
</dbReference>
<dbReference type="Gene3D" id="1.10.1040.10">
    <property type="entry name" value="N-(1-d-carboxylethyl)-l-norvaline Dehydrogenase, domain 2"/>
    <property type="match status" value="1"/>
</dbReference>
<dbReference type="InterPro" id="IPR013328">
    <property type="entry name" value="6PGD_dom2"/>
</dbReference>
<dbReference type="Pfam" id="PF02737">
    <property type="entry name" value="3HCDH_N"/>
    <property type="match status" value="1"/>
</dbReference>
<evidence type="ECO:0000256" key="5">
    <source>
        <dbReference type="PIRSR" id="PIRSR000105-3"/>
    </source>
</evidence>
<evidence type="ECO:0000256" key="2">
    <source>
        <dbReference type="ARBA" id="ARBA00009463"/>
    </source>
</evidence>
<evidence type="ECO:0000313" key="9">
    <source>
        <dbReference type="Proteomes" id="UP000295680"/>
    </source>
</evidence>
<comment type="pathway">
    <text evidence="1">Lipid metabolism; butanoate metabolism.</text>
</comment>
<evidence type="ECO:0000256" key="1">
    <source>
        <dbReference type="ARBA" id="ARBA00005086"/>
    </source>
</evidence>
<feature type="binding site" evidence="5">
    <location>
        <position position="123"/>
    </location>
    <ligand>
        <name>CoA</name>
        <dbReference type="ChEBI" id="CHEBI:57287"/>
    </ligand>
</feature>
<reference evidence="8 9" key="1">
    <citation type="submission" date="2019-03" db="EMBL/GenBank/DDBJ databases">
        <title>Genomic Encyclopedia of Type Strains, Phase IV (KMG-IV): sequencing the most valuable type-strain genomes for metagenomic binning, comparative biology and taxonomic classification.</title>
        <authorList>
            <person name="Goeker M."/>
        </authorList>
    </citation>
    <scope>NUCLEOTIDE SEQUENCE [LARGE SCALE GENOMIC DNA]</scope>
    <source>
        <strain evidence="8 9">DSM 45934</strain>
    </source>
</reference>
<dbReference type="Proteomes" id="UP000295680">
    <property type="component" value="Unassembled WGS sequence"/>
</dbReference>
<dbReference type="Gene3D" id="3.40.50.720">
    <property type="entry name" value="NAD(P)-binding Rossmann-like Domain"/>
    <property type="match status" value="1"/>
</dbReference>
<dbReference type="InterPro" id="IPR006176">
    <property type="entry name" value="3-OHacyl-CoA_DH_NAD-bd"/>
</dbReference>
<feature type="binding site" evidence="5">
    <location>
        <position position="59"/>
    </location>
    <ligand>
        <name>CoA</name>
        <dbReference type="ChEBI" id="CHEBI:57287"/>
    </ligand>
</feature>
<feature type="binding site" evidence="5">
    <location>
        <position position="52"/>
    </location>
    <ligand>
        <name>CoA</name>
        <dbReference type="ChEBI" id="CHEBI:57287"/>
    </ligand>
</feature>
<dbReference type="GO" id="GO:0006635">
    <property type="term" value="P:fatty acid beta-oxidation"/>
    <property type="evidence" value="ECO:0007669"/>
    <property type="project" value="TreeGrafter"/>
</dbReference>
<proteinExistence type="inferred from homology"/>
<evidence type="ECO:0000256" key="3">
    <source>
        <dbReference type="ARBA" id="ARBA00023002"/>
    </source>
</evidence>
<dbReference type="AlphaFoldDB" id="A0A4R2JL77"/>
<dbReference type="InterPro" id="IPR036291">
    <property type="entry name" value="NAD(P)-bd_dom_sf"/>
</dbReference>
<dbReference type="NCBIfam" id="NF005875">
    <property type="entry name" value="PRK07819.1"/>
    <property type="match status" value="1"/>
</dbReference>
<accession>A0A4R2JL77</accession>
<dbReference type="EMBL" id="SLWS01000003">
    <property type="protein sequence ID" value="TCO60781.1"/>
    <property type="molecule type" value="Genomic_DNA"/>
</dbReference>